<dbReference type="AlphaFoldDB" id="A0A7C9DLV5"/>
<reference evidence="1" key="1">
    <citation type="journal article" date="2013" name="J. Plant Res.">
        <title>Effect of fungi and light on seed germination of three Opuntia species from semiarid lands of central Mexico.</title>
        <authorList>
            <person name="Delgado-Sanchez P."/>
            <person name="Jimenez-Bremont J.F."/>
            <person name="Guerrero-Gonzalez Mde L."/>
            <person name="Flores J."/>
        </authorList>
    </citation>
    <scope>NUCLEOTIDE SEQUENCE</scope>
    <source>
        <tissue evidence="1">Cladode</tissue>
    </source>
</reference>
<evidence type="ECO:0000313" key="1">
    <source>
        <dbReference type="EMBL" id="MBA4645106.1"/>
    </source>
</evidence>
<name>A0A7C9DLV5_OPUST</name>
<organism evidence="1">
    <name type="scientific">Opuntia streptacantha</name>
    <name type="common">Prickly pear cactus</name>
    <name type="synonym">Opuntia cardona</name>
    <dbReference type="NCBI Taxonomy" id="393608"/>
    <lineage>
        <taxon>Eukaryota</taxon>
        <taxon>Viridiplantae</taxon>
        <taxon>Streptophyta</taxon>
        <taxon>Embryophyta</taxon>
        <taxon>Tracheophyta</taxon>
        <taxon>Spermatophyta</taxon>
        <taxon>Magnoliopsida</taxon>
        <taxon>eudicotyledons</taxon>
        <taxon>Gunneridae</taxon>
        <taxon>Pentapetalae</taxon>
        <taxon>Caryophyllales</taxon>
        <taxon>Cactineae</taxon>
        <taxon>Cactaceae</taxon>
        <taxon>Opuntioideae</taxon>
        <taxon>Opuntia</taxon>
    </lineage>
</organism>
<reference evidence="1" key="2">
    <citation type="submission" date="2020-07" db="EMBL/GenBank/DDBJ databases">
        <authorList>
            <person name="Vera ALvarez R."/>
            <person name="Arias-Moreno D.M."/>
            <person name="Jimenez-Jacinto V."/>
            <person name="Jimenez-Bremont J.F."/>
            <person name="Swaminathan K."/>
            <person name="Moose S.P."/>
            <person name="Guerrero-Gonzalez M.L."/>
            <person name="Marino-Ramirez L."/>
            <person name="Landsman D."/>
            <person name="Rodriguez-Kessler M."/>
            <person name="Delgado-Sanchez P."/>
        </authorList>
    </citation>
    <scope>NUCLEOTIDE SEQUENCE</scope>
    <source>
        <tissue evidence="1">Cladode</tissue>
    </source>
</reference>
<dbReference type="EMBL" id="GISG01140953">
    <property type="protein sequence ID" value="MBA4645106.1"/>
    <property type="molecule type" value="Transcribed_RNA"/>
</dbReference>
<accession>A0A7C9DLV5</accession>
<sequence>MLCYLDSLFCPEYLCLTLTLGQGHRHFTLHFRPENAQDLKLLRLTLTHLSDTRHSDMAMAESNFSLHVLRCMPGNQGYKPIYLSSIMLQIPIYLKLLVPTVTQTH</sequence>
<protein>
    <submittedName>
        <fullName evidence="1">Uncharacterized protein</fullName>
    </submittedName>
</protein>
<proteinExistence type="predicted"/>